<feature type="domain" description="ABC transmembrane type-1" evidence="9">
    <location>
        <begin position="88"/>
        <end position="294"/>
    </location>
</feature>
<protein>
    <submittedName>
        <fullName evidence="10">Putrescine transport system permease protein</fullName>
    </submittedName>
</protein>
<keyword evidence="11" id="KW-1185">Reference proteome</keyword>
<gene>
    <name evidence="10" type="ORF">SAMN06265338_10164</name>
</gene>
<dbReference type="GO" id="GO:0055085">
    <property type="term" value="P:transmembrane transport"/>
    <property type="evidence" value="ECO:0007669"/>
    <property type="project" value="InterPro"/>
</dbReference>
<feature type="transmembrane region" description="Helical" evidence="8">
    <location>
        <begin position="273"/>
        <end position="294"/>
    </location>
</feature>
<sequence length="304" mass="33458">MSGEPIFSNAQTRSFGRFLTVAIPYAWFITFFLAPFLIVAKISLSTAATAIPPYEPLVGWADDGALVLTLHIANYKLIFSDSVYLIAYASSLRNAAVTVIFTLLLGYPLAYFIASRSAKWRAPLLMLVMMPFWTSFLIRVYAWIGILKPNGVINSTLIWLGVIDKPLEILNNQFSVYLGMVYAYLPFMVLPLYSHLEKMDWSLLEAANDLGARPARVFREVTLPLSMPGIVAGSLLVFIPAVGEYIIPTLLGGPDTLTIGAALWNEFFSNHDWPVASTVAVALVVLLVGPLMILQRQQGTGGHP</sequence>
<evidence type="ECO:0000256" key="7">
    <source>
        <dbReference type="ARBA" id="ARBA00023136"/>
    </source>
</evidence>
<name>A0A212PW64_RHOAC</name>
<keyword evidence="6 8" id="KW-1133">Transmembrane helix</keyword>
<dbReference type="Gene3D" id="1.10.3720.10">
    <property type="entry name" value="MetI-like"/>
    <property type="match status" value="1"/>
</dbReference>
<accession>A0A212PW64</accession>
<dbReference type="GO" id="GO:0005886">
    <property type="term" value="C:plasma membrane"/>
    <property type="evidence" value="ECO:0007669"/>
    <property type="project" value="UniProtKB-SubCell"/>
</dbReference>
<dbReference type="AlphaFoldDB" id="A0A212PW64"/>
<proteinExistence type="inferred from homology"/>
<keyword evidence="3 8" id="KW-0813">Transport</keyword>
<feature type="transmembrane region" description="Helical" evidence="8">
    <location>
        <begin position="95"/>
        <end position="112"/>
    </location>
</feature>
<dbReference type="EMBL" id="FYDG01000001">
    <property type="protein sequence ID" value="SNB51232.1"/>
    <property type="molecule type" value="Genomic_DNA"/>
</dbReference>
<dbReference type="PROSITE" id="PS50928">
    <property type="entry name" value="ABC_TM1"/>
    <property type="match status" value="1"/>
</dbReference>
<comment type="similarity">
    <text evidence="2">Belongs to the binding-protein-dependent transport system permease family. CysTW subfamily.</text>
</comment>
<organism evidence="10 11">
    <name type="scientific">Rhodoblastus acidophilus</name>
    <name type="common">Rhodopseudomonas acidophila</name>
    <dbReference type="NCBI Taxonomy" id="1074"/>
    <lineage>
        <taxon>Bacteria</taxon>
        <taxon>Pseudomonadati</taxon>
        <taxon>Pseudomonadota</taxon>
        <taxon>Alphaproteobacteria</taxon>
        <taxon>Hyphomicrobiales</taxon>
        <taxon>Rhodoblastaceae</taxon>
        <taxon>Rhodoblastus</taxon>
    </lineage>
</organism>
<evidence type="ECO:0000313" key="10">
    <source>
        <dbReference type="EMBL" id="SNB51232.1"/>
    </source>
</evidence>
<dbReference type="InterPro" id="IPR000515">
    <property type="entry name" value="MetI-like"/>
</dbReference>
<evidence type="ECO:0000256" key="6">
    <source>
        <dbReference type="ARBA" id="ARBA00022989"/>
    </source>
</evidence>
<feature type="transmembrane region" description="Helical" evidence="8">
    <location>
        <begin position="174"/>
        <end position="193"/>
    </location>
</feature>
<evidence type="ECO:0000259" key="9">
    <source>
        <dbReference type="PROSITE" id="PS50928"/>
    </source>
</evidence>
<feature type="transmembrane region" description="Helical" evidence="8">
    <location>
        <begin position="124"/>
        <end position="144"/>
    </location>
</feature>
<evidence type="ECO:0000256" key="5">
    <source>
        <dbReference type="ARBA" id="ARBA00022692"/>
    </source>
</evidence>
<dbReference type="RefSeq" id="WP_088518583.1">
    <property type="nucleotide sequence ID" value="NZ_FYDG01000001.1"/>
</dbReference>
<comment type="subcellular location">
    <subcellularLocation>
        <location evidence="1 8">Cell membrane</location>
        <topology evidence="1 8">Multi-pass membrane protein</topology>
    </subcellularLocation>
</comment>
<keyword evidence="7 8" id="KW-0472">Membrane</keyword>
<dbReference type="SUPFAM" id="SSF161098">
    <property type="entry name" value="MetI-like"/>
    <property type="match status" value="1"/>
</dbReference>
<evidence type="ECO:0000256" key="1">
    <source>
        <dbReference type="ARBA" id="ARBA00004651"/>
    </source>
</evidence>
<feature type="transmembrane region" description="Helical" evidence="8">
    <location>
        <begin position="25"/>
        <end position="44"/>
    </location>
</feature>
<evidence type="ECO:0000256" key="4">
    <source>
        <dbReference type="ARBA" id="ARBA00022475"/>
    </source>
</evidence>
<evidence type="ECO:0000313" key="11">
    <source>
        <dbReference type="Proteomes" id="UP000198418"/>
    </source>
</evidence>
<dbReference type="CDD" id="cd06261">
    <property type="entry name" value="TM_PBP2"/>
    <property type="match status" value="1"/>
</dbReference>
<evidence type="ECO:0000256" key="3">
    <source>
        <dbReference type="ARBA" id="ARBA00022448"/>
    </source>
</evidence>
<feature type="transmembrane region" description="Helical" evidence="8">
    <location>
        <begin position="223"/>
        <end position="247"/>
    </location>
</feature>
<dbReference type="PANTHER" id="PTHR42929">
    <property type="entry name" value="INNER MEMBRANE ABC TRANSPORTER PERMEASE PROTEIN YDCU-RELATED-RELATED"/>
    <property type="match status" value="1"/>
</dbReference>
<reference evidence="11" key="1">
    <citation type="submission" date="2017-06" db="EMBL/GenBank/DDBJ databases">
        <authorList>
            <person name="Varghese N."/>
            <person name="Submissions S."/>
        </authorList>
    </citation>
    <scope>NUCLEOTIDE SEQUENCE [LARGE SCALE GENOMIC DNA]</scope>
    <source>
        <strain evidence="11">DSM 137</strain>
    </source>
</reference>
<dbReference type="Proteomes" id="UP000198418">
    <property type="component" value="Unassembled WGS sequence"/>
</dbReference>
<dbReference type="InterPro" id="IPR035906">
    <property type="entry name" value="MetI-like_sf"/>
</dbReference>
<dbReference type="PANTHER" id="PTHR42929:SF3">
    <property type="entry name" value="PUTRESCINE TRANSPORT SYSTEM PERMEASE PROTEIN POTH"/>
    <property type="match status" value="1"/>
</dbReference>
<keyword evidence="4" id="KW-1003">Cell membrane</keyword>
<evidence type="ECO:0000256" key="2">
    <source>
        <dbReference type="ARBA" id="ARBA00007069"/>
    </source>
</evidence>
<dbReference type="OrthoDB" id="9807047at2"/>
<keyword evidence="5 8" id="KW-0812">Transmembrane</keyword>
<evidence type="ECO:0000256" key="8">
    <source>
        <dbReference type="RuleBase" id="RU363032"/>
    </source>
</evidence>
<dbReference type="Pfam" id="PF00528">
    <property type="entry name" value="BPD_transp_1"/>
    <property type="match status" value="1"/>
</dbReference>